<evidence type="ECO:0000313" key="1">
    <source>
        <dbReference type="EMBL" id="GAB61888.1"/>
    </source>
</evidence>
<keyword evidence="2" id="KW-1185">Reference proteome</keyword>
<proteinExistence type="predicted"/>
<dbReference type="AlphaFoldDB" id="I3IJJ3"/>
<dbReference type="eggNOG" id="COG0801">
    <property type="taxonomic scope" value="Bacteria"/>
</dbReference>
<dbReference type="STRING" id="247490.KSU1_C0292"/>
<dbReference type="OrthoDB" id="9791535at2"/>
<organism evidence="1 2">
    <name type="scientific">Candidatus Jettenia caeni</name>
    <dbReference type="NCBI Taxonomy" id="247490"/>
    <lineage>
        <taxon>Bacteria</taxon>
        <taxon>Pseudomonadati</taxon>
        <taxon>Planctomycetota</taxon>
        <taxon>Candidatus Brocadiia</taxon>
        <taxon>Candidatus Brocadiales</taxon>
        <taxon>Candidatus Brocadiaceae</taxon>
        <taxon>Candidatus Jettenia</taxon>
    </lineage>
</organism>
<gene>
    <name evidence="1" type="ORF">KSU1_C0292</name>
</gene>
<accession>I3IJJ3</accession>
<evidence type="ECO:0000313" key="2">
    <source>
        <dbReference type="Proteomes" id="UP000002985"/>
    </source>
</evidence>
<comment type="caution">
    <text evidence="1">The sequence shown here is derived from an EMBL/GenBank/DDBJ whole genome shotgun (WGS) entry which is preliminary data.</text>
</comment>
<protein>
    <recommendedName>
        <fullName evidence="3">Redox-active protein</fullName>
    </recommendedName>
</protein>
<reference evidence="1 2" key="1">
    <citation type="journal article" date="2012" name="FEBS Lett.">
        <title>Anammox organism KSU-1 expresses a NirK-type copper-containing nitrite reductase instead of a NirS-type with cytochrome cd1.</title>
        <authorList>
            <person name="Hira D."/>
            <person name="Toh H."/>
            <person name="Migita C.T."/>
            <person name="Okubo H."/>
            <person name="Nishiyama T."/>
            <person name="Hattori M."/>
            <person name="Furukawa K."/>
            <person name="Fujii T."/>
        </authorList>
    </citation>
    <scope>NUCLEOTIDE SEQUENCE [LARGE SCALE GENOMIC DNA]</scope>
</reference>
<evidence type="ECO:0008006" key="3">
    <source>
        <dbReference type="Google" id="ProtNLM"/>
    </source>
</evidence>
<sequence length="150" mass="17172">MYLYSMILQLQGCYEYNVKIRRIIKSMYNKSMYNKMKSKVAVSYYRGKENFNCAQAILKAYQEDFNITDQQILEYKKFGGGKAEGGVCGALFAAKKLIHNEDISNHVEQHFSKAAGAITCREILSLKQLSCHKCVENIAESLDEYLKGKK</sequence>
<name>I3IJJ3_9BACT</name>
<dbReference type="Proteomes" id="UP000002985">
    <property type="component" value="Unassembled WGS sequence"/>
</dbReference>
<dbReference type="EMBL" id="BAFH01000003">
    <property type="protein sequence ID" value="GAB61888.1"/>
    <property type="molecule type" value="Genomic_DNA"/>
</dbReference>
<dbReference type="Pfam" id="PF09719">
    <property type="entry name" value="C_GCAxxG_C_C"/>
    <property type="match status" value="1"/>
</dbReference>
<dbReference type="InterPro" id="IPR010181">
    <property type="entry name" value="CGCAxxGCC_motif"/>
</dbReference>